<dbReference type="AlphaFoldDB" id="A0A238BYV0"/>
<keyword evidence="2" id="KW-1185">Reference proteome</keyword>
<proteinExistence type="predicted"/>
<reference evidence="1 2" key="1">
    <citation type="submission" date="2015-12" db="EMBL/GenBank/DDBJ databases">
        <title>Draft genome of the nematode, Onchocerca flexuosa.</title>
        <authorList>
            <person name="Mitreva M."/>
        </authorList>
    </citation>
    <scope>NUCLEOTIDE SEQUENCE [LARGE SCALE GENOMIC DNA]</scope>
    <source>
        <strain evidence="1">Red Deer</strain>
    </source>
</reference>
<gene>
    <name evidence="1" type="ORF">X798_02501</name>
</gene>
<evidence type="ECO:0000313" key="2">
    <source>
        <dbReference type="Proteomes" id="UP000242913"/>
    </source>
</evidence>
<dbReference type="EMBL" id="KZ269986">
    <property type="protein sequence ID" value="OZC10457.1"/>
    <property type="molecule type" value="Genomic_DNA"/>
</dbReference>
<organism evidence="1 2">
    <name type="scientific">Onchocerca flexuosa</name>
    <dbReference type="NCBI Taxonomy" id="387005"/>
    <lineage>
        <taxon>Eukaryota</taxon>
        <taxon>Metazoa</taxon>
        <taxon>Ecdysozoa</taxon>
        <taxon>Nematoda</taxon>
        <taxon>Chromadorea</taxon>
        <taxon>Rhabditida</taxon>
        <taxon>Spirurina</taxon>
        <taxon>Spiruromorpha</taxon>
        <taxon>Filarioidea</taxon>
        <taxon>Onchocercidae</taxon>
        <taxon>Onchocerca</taxon>
    </lineage>
</organism>
<accession>A0A238BYV0</accession>
<evidence type="ECO:0000313" key="1">
    <source>
        <dbReference type="EMBL" id="OZC10457.1"/>
    </source>
</evidence>
<name>A0A238BYV0_9BILA</name>
<dbReference type="Proteomes" id="UP000242913">
    <property type="component" value="Unassembled WGS sequence"/>
</dbReference>
<sequence>MPQNNITIFHFMTPDGLVNQTEKTVFKGFSKRLWYIYSHHYLAKSRPHPDP</sequence>
<protein>
    <submittedName>
        <fullName evidence="1">Uncharacterized protein</fullName>
    </submittedName>
</protein>